<keyword evidence="2" id="KW-0132">Cell division</keyword>
<dbReference type="PANTHER" id="PTHR12663:SF69">
    <property type="entry name" value="SISTER CHROMATID COHESION PROTEIN PDS5 HOMOLOG E"/>
    <property type="match status" value="1"/>
</dbReference>
<evidence type="ECO:0000256" key="2">
    <source>
        <dbReference type="ARBA" id="ARBA00022618"/>
    </source>
</evidence>
<name>A0AAD8IUR0_9APIA</name>
<dbReference type="GO" id="GO:0051301">
    <property type="term" value="P:cell division"/>
    <property type="evidence" value="ECO:0007669"/>
    <property type="project" value="UniProtKB-KW"/>
</dbReference>
<dbReference type="InterPro" id="IPR039776">
    <property type="entry name" value="Pds5"/>
</dbReference>
<dbReference type="GO" id="GO:0035825">
    <property type="term" value="P:homologous recombination"/>
    <property type="evidence" value="ECO:0007669"/>
    <property type="project" value="UniProtKB-ARBA"/>
</dbReference>
<comment type="subcellular location">
    <subcellularLocation>
        <location evidence="1">Nucleus</location>
    </subcellularLocation>
</comment>
<feature type="transmembrane region" description="Helical" evidence="8">
    <location>
        <begin position="298"/>
        <end position="318"/>
    </location>
</feature>
<keyword evidence="5" id="KW-0234">DNA repair</keyword>
<reference evidence="9" key="2">
    <citation type="submission" date="2023-05" db="EMBL/GenBank/DDBJ databases">
        <authorList>
            <person name="Schelkunov M.I."/>
        </authorList>
    </citation>
    <scope>NUCLEOTIDE SEQUENCE</scope>
    <source>
        <strain evidence="9">Hsosn_3</strain>
        <tissue evidence="9">Leaf</tissue>
    </source>
</reference>
<proteinExistence type="predicted"/>
<dbReference type="Pfam" id="PF20168">
    <property type="entry name" value="PDS5"/>
    <property type="match status" value="1"/>
</dbReference>
<accession>A0AAD8IUR0</accession>
<dbReference type="GO" id="GO:0000785">
    <property type="term" value="C:chromatin"/>
    <property type="evidence" value="ECO:0007669"/>
    <property type="project" value="TreeGrafter"/>
</dbReference>
<evidence type="ECO:0000256" key="6">
    <source>
        <dbReference type="ARBA" id="ARBA00023242"/>
    </source>
</evidence>
<dbReference type="Proteomes" id="UP001237642">
    <property type="component" value="Unassembled WGS sequence"/>
</dbReference>
<dbReference type="EMBL" id="JAUIZM010000004">
    <property type="protein sequence ID" value="KAK1390732.1"/>
    <property type="molecule type" value="Genomic_DNA"/>
</dbReference>
<evidence type="ECO:0000256" key="3">
    <source>
        <dbReference type="ARBA" id="ARBA00022763"/>
    </source>
</evidence>
<evidence type="ECO:0000256" key="4">
    <source>
        <dbReference type="ARBA" id="ARBA00022776"/>
    </source>
</evidence>
<keyword evidence="8" id="KW-1133">Transmembrane helix</keyword>
<evidence type="ECO:0000313" key="10">
    <source>
        <dbReference type="Proteomes" id="UP001237642"/>
    </source>
</evidence>
<protein>
    <submittedName>
        <fullName evidence="9">Sister chromatid cohesion protein PDS5-like</fullName>
    </submittedName>
</protein>
<keyword evidence="10" id="KW-1185">Reference proteome</keyword>
<reference evidence="9" key="1">
    <citation type="submission" date="2023-02" db="EMBL/GenBank/DDBJ databases">
        <title>Genome of toxic invasive species Heracleum sosnowskyi carries increased number of genes despite the absence of recent whole-genome duplications.</title>
        <authorList>
            <person name="Schelkunov M."/>
            <person name="Shtratnikova V."/>
            <person name="Makarenko M."/>
            <person name="Klepikova A."/>
            <person name="Omelchenko D."/>
            <person name="Novikova G."/>
            <person name="Obukhova E."/>
            <person name="Bogdanov V."/>
            <person name="Penin A."/>
            <person name="Logacheva M."/>
        </authorList>
    </citation>
    <scope>NUCLEOTIDE SEQUENCE</scope>
    <source>
        <strain evidence="9">Hsosn_3</strain>
        <tissue evidence="9">Leaf</tissue>
    </source>
</reference>
<evidence type="ECO:0000256" key="5">
    <source>
        <dbReference type="ARBA" id="ARBA00023204"/>
    </source>
</evidence>
<evidence type="ECO:0000313" key="9">
    <source>
        <dbReference type="EMBL" id="KAK1390732.1"/>
    </source>
</evidence>
<sequence>MASSWVKKLKRDLYDAGTKLLALASSATTPVPELLNVLDQVDGLLSKVAQRPFGSMEPALYVSMKALISDQLMKHSDIDVKVSVASCMSEITRISAPNAPYHDAQMKEIFHLKLMALGKLSSEDPRGYSKALHILDNMTRVRACLLMLDLECDDLIADMFKLFLSTIRNDNHSSVVFEQMESIMTRTIKESDEIPEELLDILLTSVNMREERFWSRTWILAEIVLRNCTSELQHLIPKFVRSRELNYDDYCTTVATMCLNFTEDENVVRVSPSIFTFLYGIKLCFCTQNSSSKNVDTYNFRGLRIFVLVIFFLAETIMMKRKVKAKVRAQVKAE</sequence>
<dbReference type="GO" id="GO:0006281">
    <property type="term" value="P:DNA repair"/>
    <property type="evidence" value="ECO:0007669"/>
    <property type="project" value="UniProtKB-KW"/>
</dbReference>
<keyword evidence="4" id="KW-0498">Mitosis</keyword>
<dbReference type="AlphaFoldDB" id="A0AAD8IUR0"/>
<evidence type="ECO:0000256" key="8">
    <source>
        <dbReference type="SAM" id="Phobius"/>
    </source>
</evidence>
<dbReference type="SUPFAM" id="SSF48371">
    <property type="entry name" value="ARM repeat"/>
    <property type="match status" value="1"/>
</dbReference>
<dbReference type="GO" id="GO:0007064">
    <property type="term" value="P:mitotic sister chromatid cohesion"/>
    <property type="evidence" value="ECO:0007669"/>
    <property type="project" value="InterPro"/>
</dbReference>
<dbReference type="PANTHER" id="PTHR12663">
    <property type="entry name" value="ANDROGEN INDUCED INHIBITOR OF PROLIFERATION AS3 / PDS5-RELATED"/>
    <property type="match status" value="1"/>
</dbReference>
<evidence type="ECO:0000256" key="7">
    <source>
        <dbReference type="ARBA" id="ARBA00023306"/>
    </source>
</evidence>
<dbReference type="InterPro" id="IPR016024">
    <property type="entry name" value="ARM-type_fold"/>
</dbReference>
<keyword evidence="3" id="KW-0227">DNA damage</keyword>
<keyword evidence="7" id="KW-0131">Cell cycle</keyword>
<keyword evidence="6" id="KW-0539">Nucleus</keyword>
<organism evidence="9 10">
    <name type="scientific">Heracleum sosnowskyi</name>
    <dbReference type="NCBI Taxonomy" id="360622"/>
    <lineage>
        <taxon>Eukaryota</taxon>
        <taxon>Viridiplantae</taxon>
        <taxon>Streptophyta</taxon>
        <taxon>Embryophyta</taxon>
        <taxon>Tracheophyta</taxon>
        <taxon>Spermatophyta</taxon>
        <taxon>Magnoliopsida</taxon>
        <taxon>eudicotyledons</taxon>
        <taxon>Gunneridae</taxon>
        <taxon>Pentapetalae</taxon>
        <taxon>asterids</taxon>
        <taxon>campanulids</taxon>
        <taxon>Apiales</taxon>
        <taxon>Apiaceae</taxon>
        <taxon>Apioideae</taxon>
        <taxon>apioid superclade</taxon>
        <taxon>Tordylieae</taxon>
        <taxon>Tordyliinae</taxon>
        <taxon>Heracleum</taxon>
    </lineage>
</organism>
<dbReference type="GO" id="GO:0005634">
    <property type="term" value="C:nucleus"/>
    <property type="evidence" value="ECO:0007669"/>
    <property type="project" value="UniProtKB-SubCell"/>
</dbReference>
<keyword evidence="8" id="KW-0812">Transmembrane</keyword>
<gene>
    <name evidence="9" type="ORF">POM88_018910</name>
</gene>
<evidence type="ECO:0000256" key="1">
    <source>
        <dbReference type="ARBA" id="ARBA00004123"/>
    </source>
</evidence>
<keyword evidence="8" id="KW-0472">Membrane</keyword>
<comment type="caution">
    <text evidence="9">The sequence shown here is derived from an EMBL/GenBank/DDBJ whole genome shotgun (WGS) entry which is preliminary data.</text>
</comment>